<name>A0ABS7DT05_9FIRM</name>
<evidence type="ECO:0000256" key="1">
    <source>
        <dbReference type="SAM" id="Phobius"/>
    </source>
</evidence>
<feature type="transmembrane region" description="Helical" evidence="1">
    <location>
        <begin position="42"/>
        <end position="61"/>
    </location>
</feature>
<protein>
    <submittedName>
        <fullName evidence="2">Uncharacterized protein</fullName>
    </submittedName>
</protein>
<dbReference type="RefSeq" id="WP_219966361.1">
    <property type="nucleotide sequence ID" value="NZ_JAGFNZ010000007.1"/>
</dbReference>
<keyword evidence="1" id="KW-0812">Transmembrane</keyword>
<evidence type="ECO:0000313" key="2">
    <source>
        <dbReference type="EMBL" id="MBW7573950.1"/>
    </source>
</evidence>
<reference evidence="2 3" key="1">
    <citation type="submission" date="2021-03" db="EMBL/GenBank/DDBJ databases">
        <title>Caproiciproducens sp. nov. isolated from feces of cow.</title>
        <authorList>
            <person name="Choi J.-Y."/>
        </authorList>
    </citation>
    <scope>NUCLEOTIDE SEQUENCE [LARGE SCALE GENOMIC DNA]</scope>
    <source>
        <strain evidence="2 3">AGMB10547</strain>
    </source>
</reference>
<accession>A0ABS7DT05</accession>
<keyword evidence="1" id="KW-0472">Membrane</keyword>
<comment type="caution">
    <text evidence="2">The sequence shown here is derived from an EMBL/GenBank/DDBJ whole genome shotgun (WGS) entry which is preliminary data.</text>
</comment>
<proteinExistence type="predicted"/>
<dbReference type="Proteomes" id="UP000719942">
    <property type="component" value="Unassembled WGS sequence"/>
</dbReference>
<dbReference type="EMBL" id="JAGFNZ010000007">
    <property type="protein sequence ID" value="MBW7573950.1"/>
    <property type="molecule type" value="Genomic_DNA"/>
</dbReference>
<keyword evidence="1" id="KW-1133">Transmembrane helix</keyword>
<organism evidence="2 3">
    <name type="scientific">Caproiciproducens faecalis</name>
    <dbReference type="NCBI Taxonomy" id="2820301"/>
    <lineage>
        <taxon>Bacteria</taxon>
        <taxon>Bacillati</taxon>
        <taxon>Bacillota</taxon>
        <taxon>Clostridia</taxon>
        <taxon>Eubacteriales</taxon>
        <taxon>Acutalibacteraceae</taxon>
        <taxon>Caproiciproducens</taxon>
    </lineage>
</organism>
<gene>
    <name evidence="2" type="ORF">J5W02_14140</name>
</gene>
<evidence type="ECO:0000313" key="3">
    <source>
        <dbReference type="Proteomes" id="UP000719942"/>
    </source>
</evidence>
<keyword evidence="3" id="KW-1185">Reference proteome</keyword>
<sequence length="79" mass="9136">MKTNARPVVIWKKTYDTVTKDEGKRHEVKTVQCFLPNINVKVFLKALNVFMLILLIIAILTNKIKEAAPIMTFILEQLH</sequence>